<gene>
    <name evidence="12" type="ORF">PNOK_0049500</name>
</gene>
<evidence type="ECO:0000256" key="1">
    <source>
        <dbReference type="ARBA" id="ARBA00004141"/>
    </source>
</evidence>
<feature type="signal peptide" evidence="10">
    <location>
        <begin position="1"/>
        <end position="23"/>
    </location>
</feature>
<keyword evidence="2" id="KW-0813">Transport</keyword>
<dbReference type="InParanoid" id="A0A286UV17"/>
<feature type="transmembrane region" description="Helical" evidence="9">
    <location>
        <begin position="944"/>
        <end position="964"/>
    </location>
</feature>
<feature type="transmembrane region" description="Helical" evidence="9">
    <location>
        <begin position="829"/>
        <end position="851"/>
    </location>
</feature>
<organism evidence="12 13">
    <name type="scientific">Pyrrhoderma noxium</name>
    <dbReference type="NCBI Taxonomy" id="2282107"/>
    <lineage>
        <taxon>Eukaryota</taxon>
        <taxon>Fungi</taxon>
        <taxon>Dikarya</taxon>
        <taxon>Basidiomycota</taxon>
        <taxon>Agaricomycotina</taxon>
        <taxon>Agaricomycetes</taxon>
        <taxon>Hymenochaetales</taxon>
        <taxon>Hymenochaetaceae</taxon>
        <taxon>Pyrrhoderma</taxon>
    </lineage>
</organism>
<keyword evidence="13" id="KW-1185">Reference proteome</keyword>
<feature type="region of interest" description="Disordered" evidence="8">
    <location>
        <begin position="640"/>
        <end position="660"/>
    </location>
</feature>
<reference evidence="12 13" key="1">
    <citation type="journal article" date="2017" name="Mol. Ecol.">
        <title>Comparative and population genomic landscape of Phellinus noxius: A hypervariable fungus causing root rot in trees.</title>
        <authorList>
            <person name="Chung C.L."/>
            <person name="Lee T.J."/>
            <person name="Akiba M."/>
            <person name="Lee H.H."/>
            <person name="Kuo T.H."/>
            <person name="Liu D."/>
            <person name="Ke H.M."/>
            <person name="Yokoi T."/>
            <person name="Roa M.B."/>
            <person name="Lu M.J."/>
            <person name="Chang Y.Y."/>
            <person name="Ann P.J."/>
            <person name="Tsai J.N."/>
            <person name="Chen C.Y."/>
            <person name="Tzean S.S."/>
            <person name="Ota Y."/>
            <person name="Hattori T."/>
            <person name="Sahashi N."/>
            <person name="Liou R.F."/>
            <person name="Kikuchi T."/>
            <person name="Tsai I.J."/>
        </authorList>
    </citation>
    <scope>NUCLEOTIDE SEQUENCE [LARGE SCALE GENOMIC DNA]</scope>
    <source>
        <strain evidence="12 13">FFPRI411160</strain>
    </source>
</reference>
<dbReference type="InterPro" id="IPR027417">
    <property type="entry name" value="P-loop_NTPase"/>
</dbReference>
<feature type="transmembrane region" description="Helical" evidence="9">
    <location>
        <begin position="858"/>
        <end position="878"/>
    </location>
</feature>
<feature type="chain" id="PRO_5013743029" evidence="10">
    <location>
        <begin position="24"/>
        <end position="970"/>
    </location>
</feature>
<dbReference type="Gene3D" id="3.40.50.300">
    <property type="entry name" value="P-loop containing nucleotide triphosphate hydrolases"/>
    <property type="match status" value="1"/>
</dbReference>
<evidence type="ECO:0000256" key="7">
    <source>
        <dbReference type="ARBA" id="ARBA00023136"/>
    </source>
</evidence>
<dbReference type="OrthoDB" id="66620at2759"/>
<evidence type="ECO:0000256" key="8">
    <source>
        <dbReference type="SAM" id="MobiDB-lite"/>
    </source>
</evidence>
<evidence type="ECO:0000313" key="13">
    <source>
        <dbReference type="Proteomes" id="UP000217199"/>
    </source>
</evidence>
<dbReference type="Pfam" id="PF01061">
    <property type="entry name" value="ABC2_membrane"/>
    <property type="match status" value="1"/>
</dbReference>
<dbReference type="Pfam" id="PF00005">
    <property type="entry name" value="ABC_tran"/>
    <property type="match status" value="1"/>
</dbReference>
<dbReference type="InterPro" id="IPR013525">
    <property type="entry name" value="ABC2_TM"/>
</dbReference>
<dbReference type="SUPFAM" id="SSF52540">
    <property type="entry name" value="P-loop containing nucleoside triphosphate hydrolases"/>
    <property type="match status" value="1"/>
</dbReference>
<evidence type="ECO:0000313" key="12">
    <source>
        <dbReference type="EMBL" id="PAV23427.1"/>
    </source>
</evidence>
<dbReference type="GO" id="GO:0016020">
    <property type="term" value="C:membrane"/>
    <property type="evidence" value="ECO:0007669"/>
    <property type="project" value="UniProtKB-SubCell"/>
</dbReference>
<keyword evidence="5" id="KW-0067">ATP-binding</keyword>
<keyword evidence="6 9" id="KW-1133">Transmembrane helix</keyword>
<evidence type="ECO:0000256" key="2">
    <source>
        <dbReference type="ARBA" id="ARBA00022448"/>
    </source>
</evidence>
<dbReference type="InterPro" id="IPR003439">
    <property type="entry name" value="ABC_transporter-like_ATP-bd"/>
</dbReference>
<keyword evidence="3 9" id="KW-0812">Transmembrane</keyword>
<keyword evidence="7 9" id="KW-0472">Membrane</keyword>
<dbReference type="PANTHER" id="PTHR48041">
    <property type="entry name" value="ABC TRANSPORTER G FAMILY MEMBER 28"/>
    <property type="match status" value="1"/>
</dbReference>
<evidence type="ECO:0000256" key="4">
    <source>
        <dbReference type="ARBA" id="ARBA00022741"/>
    </source>
</evidence>
<evidence type="ECO:0000256" key="9">
    <source>
        <dbReference type="SAM" id="Phobius"/>
    </source>
</evidence>
<proteinExistence type="predicted"/>
<feature type="transmembrane region" description="Helical" evidence="9">
    <location>
        <begin position="790"/>
        <end position="817"/>
    </location>
</feature>
<evidence type="ECO:0000259" key="11">
    <source>
        <dbReference type="PROSITE" id="PS50893"/>
    </source>
</evidence>
<dbReference type="GO" id="GO:0016887">
    <property type="term" value="F:ATP hydrolysis activity"/>
    <property type="evidence" value="ECO:0007669"/>
    <property type="project" value="InterPro"/>
</dbReference>
<keyword evidence="4" id="KW-0547">Nucleotide-binding</keyword>
<feature type="transmembrane region" description="Helical" evidence="9">
    <location>
        <begin position="745"/>
        <end position="769"/>
    </location>
</feature>
<dbReference type="InterPro" id="IPR003593">
    <property type="entry name" value="AAA+_ATPase"/>
</dbReference>
<keyword evidence="10" id="KW-0732">Signal</keyword>
<dbReference type="STRING" id="2282107.A0A286UV17"/>
<name>A0A286UV17_9AGAM</name>
<evidence type="ECO:0000256" key="5">
    <source>
        <dbReference type="ARBA" id="ARBA00022840"/>
    </source>
</evidence>
<sequence length="970" mass="103751">MSRFTWLFPLAVLLFGRVSGVIAQVSCENYGVDNGTTCACPVGFGGSTCSEPGCGGDIFQGANRHLAEGNTTAFSNLTSSSCSCESGWSGFGCNVCQTSSACQSAFSSAGGSTSSTSEIGLNNTIVCNNEPKVQAAGQMSCNVINPTLQSIFPGSSNLNILRTLSPNQTPLPNVTGFGTAGSVYAQLWYEGVEQFYCSADTCSQTVSDNGATDWQCSNLKCTCRTNTTFCGGGTVNLEATINELDGTLTISCDEPSDGSSTTTCGFQQSILNQLFGSSGLSLSDCLFGECVAQSVIDSSSSSSSTTASTRKSLSSGVIAGLAVVGALLLLALVFIIYGLLLQRRAFKGTGKISDGGGVHITWQNVSYIVPGSRNLFKRKSKAGDGFTDDKVILDNVTGYVKPGEMMAILGPSGAGKTTLVEILAGKQKMGNITGRVSRTFSSNTSSRNPRIAFVPQQDVLPSMLTVREALLFAASLRLPESVSAQEKRLRVEEVIEQLGLSRAANTRIGSGERRGISGGEMRRVSIGLELVGRPDTLILDEPTSGLDSVSAARVADVLRAVARDVEHPISVIASIHQPSSKLYHSFDRVMVLAHGRALYSGAGGLSPVRHFANNGVPEPPMGYNVAEHLLDVASDPQPSLFNSKNQSDSSEIPISESEKSDSIGVVTPTELEQGEVGTEVKIKQSRSQYATTFLTQFEVLSSREWKIICRDKTLFITHVGVASVLGVFCGGLYFNTGTTIAGFQSRVGCLFFLGALVAFSSLSALYNLVETRPLFVRERSNMYYSPTAWLLSRLVFDVVPLRLIPTIIVSTITYWMAGLAGDAAHFFKFLFILVLYTLAMTLYNFLLACLFKNGGIAILLSALSALYQMTFAGFFVHLGDIPPVLRWLQWLCPLKYCLEALSVNEVGSGLMINDTLQGVPVNVSASLIMQLLFGFGVNNYYRDVLVIFAFIAGFGVGVIGIVWFKVRERR</sequence>
<comment type="caution">
    <text evidence="12">The sequence shown here is derived from an EMBL/GenBank/DDBJ whole genome shotgun (WGS) entry which is preliminary data.</text>
</comment>
<dbReference type="PANTHER" id="PTHR48041:SF139">
    <property type="entry name" value="PROTEIN SCARLET"/>
    <property type="match status" value="1"/>
</dbReference>
<feature type="domain" description="ABC transporter" evidence="11">
    <location>
        <begin position="370"/>
        <end position="619"/>
    </location>
</feature>
<dbReference type="SMART" id="SM00382">
    <property type="entry name" value="AAA"/>
    <property type="match status" value="1"/>
</dbReference>
<dbReference type="PROSITE" id="PS00211">
    <property type="entry name" value="ABC_TRANSPORTER_1"/>
    <property type="match status" value="1"/>
</dbReference>
<feature type="transmembrane region" description="Helical" evidence="9">
    <location>
        <begin position="317"/>
        <end position="341"/>
    </location>
</feature>
<dbReference type="GO" id="GO:0140359">
    <property type="term" value="F:ABC-type transporter activity"/>
    <property type="evidence" value="ECO:0007669"/>
    <property type="project" value="InterPro"/>
</dbReference>
<accession>A0A286UV17</accession>
<evidence type="ECO:0000256" key="6">
    <source>
        <dbReference type="ARBA" id="ARBA00022989"/>
    </source>
</evidence>
<evidence type="ECO:0000256" key="10">
    <source>
        <dbReference type="SAM" id="SignalP"/>
    </source>
</evidence>
<dbReference type="EMBL" id="NBII01000001">
    <property type="protein sequence ID" value="PAV23427.1"/>
    <property type="molecule type" value="Genomic_DNA"/>
</dbReference>
<dbReference type="AlphaFoldDB" id="A0A286UV17"/>
<dbReference type="PROSITE" id="PS50893">
    <property type="entry name" value="ABC_TRANSPORTER_2"/>
    <property type="match status" value="1"/>
</dbReference>
<protein>
    <submittedName>
        <fullName evidence="12">ABC transporter</fullName>
    </submittedName>
</protein>
<dbReference type="GO" id="GO:0005524">
    <property type="term" value="F:ATP binding"/>
    <property type="evidence" value="ECO:0007669"/>
    <property type="project" value="UniProtKB-KW"/>
</dbReference>
<dbReference type="Proteomes" id="UP000217199">
    <property type="component" value="Unassembled WGS sequence"/>
</dbReference>
<dbReference type="InterPro" id="IPR017871">
    <property type="entry name" value="ABC_transporter-like_CS"/>
</dbReference>
<dbReference type="InterPro" id="IPR050352">
    <property type="entry name" value="ABCG_transporters"/>
</dbReference>
<comment type="subcellular location">
    <subcellularLocation>
        <location evidence="1">Membrane</location>
        <topology evidence="1">Multi-pass membrane protein</topology>
    </subcellularLocation>
</comment>
<evidence type="ECO:0000256" key="3">
    <source>
        <dbReference type="ARBA" id="ARBA00022692"/>
    </source>
</evidence>
<feature type="transmembrane region" description="Helical" evidence="9">
    <location>
        <begin position="713"/>
        <end position="733"/>
    </location>
</feature>